<evidence type="ECO:0000256" key="8">
    <source>
        <dbReference type="ARBA" id="ARBA00023180"/>
    </source>
</evidence>
<keyword evidence="8" id="KW-0325">Glycoprotein</keyword>
<evidence type="ECO:0000256" key="13">
    <source>
        <dbReference type="RuleBase" id="RU361153"/>
    </source>
</evidence>
<comment type="subcellular location">
    <subcellularLocation>
        <location evidence="1">Cell membrane</location>
        <topology evidence="1">Single-pass type II membrane protein</topology>
    </subcellularLocation>
</comment>
<keyword evidence="7" id="KW-0472">Membrane</keyword>
<comment type="function">
    <text evidence="11">Glucosidase involved in the degradation of cellulosic biomass. Active on lichenan.</text>
</comment>
<organism evidence="16 18">
    <name type="scientific">Parafannyhessea umbonata</name>
    <dbReference type="NCBI Taxonomy" id="604330"/>
    <lineage>
        <taxon>Bacteria</taxon>
        <taxon>Bacillati</taxon>
        <taxon>Actinomycetota</taxon>
        <taxon>Coriobacteriia</taxon>
        <taxon>Coriobacteriales</taxon>
        <taxon>Atopobiaceae</taxon>
        <taxon>Parafannyhessea</taxon>
    </lineage>
</organism>
<dbReference type="STRING" id="604330.SAMN04489857_1491"/>
<reference evidence="16" key="2">
    <citation type="submission" date="2016-10" db="EMBL/GenBank/DDBJ databases">
        <authorList>
            <person name="de Groot N.N."/>
        </authorList>
    </citation>
    <scope>NUCLEOTIDE SEQUENCE [LARGE SCALE GENOMIC DNA]</scope>
    <source>
        <strain evidence="15">DSM 22619</strain>
        <strain evidence="16">DSM 22620</strain>
    </source>
</reference>
<evidence type="ECO:0000256" key="7">
    <source>
        <dbReference type="ARBA" id="ARBA00023136"/>
    </source>
</evidence>
<dbReference type="EMBL" id="LT629759">
    <property type="protein sequence ID" value="SDR87855.1"/>
    <property type="molecule type" value="Genomic_DNA"/>
</dbReference>
<dbReference type="AlphaFoldDB" id="A0A1H1MN97"/>
<evidence type="ECO:0000256" key="11">
    <source>
        <dbReference type="ARBA" id="ARBA00037126"/>
    </source>
</evidence>
<accession>A0A1H1MN97</accession>
<dbReference type="Pfam" id="PF00150">
    <property type="entry name" value="Cellulase"/>
    <property type="match status" value="1"/>
</dbReference>
<sequence length="347" mass="38945">MSDRALHGVNLSGWLTLEPWVSPVLFADSGALDEESLVRSLGKRHYRDLVSEHRADFIKQADFVHIAARGFNAVRLPVPWYVFGDDGPEAGPFLGCIDKVDKAFDWADEISLNLVLVLDIAPGSASDQTSLVRNHDDFSHYRNDMVSVLGMLAKRYATRASFAGIEVADSPAVQVRHGLTLTDGVPIHRLRNYYRDAYDTIRQEAGDDVRVIIPDAGEPASWRHFMAHDRYKNVWLDCHLYHYTDGVKTAGPSGVRSLVNKSQKSLRAARRSGLPVMVGKWSAALPFSDSMTTPEGRIALERVYISEQLNAFKNCDGWFYQTWKTDGKLSSWDARISLASFERRMLA</sequence>
<evidence type="ECO:0000256" key="1">
    <source>
        <dbReference type="ARBA" id="ARBA00004401"/>
    </source>
</evidence>
<evidence type="ECO:0000256" key="3">
    <source>
        <dbReference type="ARBA" id="ARBA00022692"/>
    </source>
</evidence>
<proteinExistence type="inferred from homology"/>
<feature type="domain" description="Glycoside hydrolase family 5" evidence="14">
    <location>
        <begin position="58"/>
        <end position="283"/>
    </location>
</feature>
<dbReference type="EMBL" id="FMZL01000010">
    <property type="protein sequence ID" value="SDC34070.1"/>
    <property type="molecule type" value="Genomic_DNA"/>
</dbReference>
<comment type="similarity">
    <text evidence="13">Belongs to the glycosyl hydrolase 5 (cellulase A) family.</text>
</comment>
<evidence type="ECO:0000256" key="12">
    <source>
        <dbReference type="ARBA" id="ARBA00041260"/>
    </source>
</evidence>
<evidence type="ECO:0000259" key="14">
    <source>
        <dbReference type="Pfam" id="PF00150"/>
    </source>
</evidence>
<gene>
    <name evidence="15" type="ORF">SAMN04487824_1103</name>
    <name evidence="16" type="ORF">SAMN04489857_1491</name>
</gene>
<dbReference type="SUPFAM" id="SSF51445">
    <property type="entry name" value="(Trans)glycosidases"/>
    <property type="match status" value="1"/>
</dbReference>
<evidence type="ECO:0000256" key="4">
    <source>
        <dbReference type="ARBA" id="ARBA00022801"/>
    </source>
</evidence>
<evidence type="ECO:0000256" key="5">
    <source>
        <dbReference type="ARBA" id="ARBA00022968"/>
    </source>
</evidence>
<keyword evidence="3" id="KW-0812">Transmembrane</keyword>
<evidence type="ECO:0000313" key="17">
    <source>
        <dbReference type="Proteomes" id="UP000198528"/>
    </source>
</evidence>
<name>A0A1H1MN97_9ACTN</name>
<keyword evidence="10" id="KW-0961">Cell wall biogenesis/degradation</keyword>
<keyword evidence="9 13" id="KW-0326">Glycosidase</keyword>
<dbReference type="InterPro" id="IPR017853">
    <property type="entry name" value="GH"/>
</dbReference>
<keyword evidence="17" id="KW-1185">Reference proteome</keyword>
<dbReference type="GO" id="GO:0071555">
    <property type="term" value="P:cell wall organization"/>
    <property type="evidence" value="ECO:0007669"/>
    <property type="project" value="UniProtKB-KW"/>
</dbReference>
<dbReference type="GO" id="GO:0009251">
    <property type="term" value="P:glucan catabolic process"/>
    <property type="evidence" value="ECO:0007669"/>
    <property type="project" value="TreeGrafter"/>
</dbReference>
<dbReference type="GO" id="GO:0009986">
    <property type="term" value="C:cell surface"/>
    <property type="evidence" value="ECO:0007669"/>
    <property type="project" value="TreeGrafter"/>
</dbReference>
<evidence type="ECO:0000313" key="16">
    <source>
        <dbReference type="EMBL" id="SDR87855.1"/>
    </source>
</evidence>
<keyword evidence="6" id="KW-1133">Transmembrane helix</keyword>
<evidence type="ECO:0000313" key="15">
    <source>
        <dbReference type="EMBL" id="SDC34070.1"/>
    </source>
</evidence>
<dbReference type="GeneID" id="78501495"/>
<protein>
    <recommendedName>
        <fullName evidence="12">Exo-1,3-beta-glucanase D</fullName>
    </recommendedName>
</protein>
<dbReference type="GO" id="GO:0005576">
    <property type="term" value="C:extracellular region"/>
    <property type="evidence" value="ECO:0007669"/>
    <property type="project" value="TreeGrafter"/>
</dbReference>
<evidence type="ECO:0000256" key="10">
    <source>
        <dbReference type="ARBA" id="ARBA00023316"/>
    </source>
</evidence>
<evidence type="ECO:0000256" key="2">
    <source>
        <dbReference type="ARBA" id="ARBA00022475"/>
    </source>
</evidence>
<dbReference type="PANTHER" id="PTHR31297">
    <property type="entry name" value="GLUCAN ENDO-1,6-BETA-GLUCOSIDASE B"/>
    <property type="match status" value="1"/>
</dbReference>
<evidence type="ECO:0000256" key="6">
    <source>
        <dbReference type="ARBA" id="ARBA00022989"/>
    </source>
</evidence>
<dbReference type="Proteomes" id="UP000199480">
    <property type="component" value="Chromosome I"/>
</dbReference>
<evidence type="ECO:0000256" key="9">
    <source>
        <dbReference type="ARBA" id="ARBA00023295"/>
    </source>
</evidence>
<dbReference type="GO" id="GO:0005886">
    <property type="term" value="C:plasma membrane"/>
    <property type="evidence" value="ECO:0007669"/>
    <property type="project" value="UniProtKB-SubCell"/>
</dbReference>
<dbReference type="RefSeq" id="WP_245719245.1">
    <property type="nucleotide sequence ID" value="NZ_FMZL01000010.1"/>
</dbReference>
<dbReference type="Proteomes" id="UP000198528">
    <property type="component" value="Unassembled WGS sequence"/>
</dbReference>
<keyword evidence="2" id="KW-1003">Cell membrane</keyword>
<dbReference type="InterPro" id="IPR001547">
    <property type="entry name" value="Glyco_hydro_5"/>
</dbReference>
<dbReference type="PANTHER" id="PTHR31297:SF34">
    <property type="entry name" value="GLUCAN 1,3-BETA-GLUCOSIDASE 2"/>
    <property type="match status" value="1"/>
</dbReference>
<reference evidence="17 18" key="1">
    <citation type="submission" date="2016-10" db="EMBL/GenBank/DDBJ databases">
        <authorList>
            <person name="Varghese N."/>
            <person name="Submissions S."/>
        </authorList>
    </citation>
    <scope>NUCLEOTIDE SEQUENCE [LARGE SCALE GENOMIC DNA]</scope>
    <source>
        <strain evidence="17">DSM 22619</strain>
        <strain evidence="18">DSM 22620</strain>
    </source>
</reference>
<keyword evidence="4 13" id="KW-0378">Hydrolase</keyword>
<evidence type="ECO:0000313" key="18">
    <source>
        <dbReference type="Proteomes" id="UP000199480"/>
    </source>
</evidence>
<dbReference type="GO" id="GO:0008422">
    <property type="term" value="F:beta-glucosidase activity"/>
    <property type="evidence" value="ECO:0007669"/>
    <property type="project" value="TreeGrafter"/>
</dbReference>
<dbReference type="Gene3D" id="3.20.20.80">
    <property type="entry name" value="Glycosidases"/>
    <property type="match status" value="1"/>
</dbReference>
<dbReference type="InterPro" id="IPR050386">
    <property type="entry name" value="Glycosyl_hydrolase_5"/>
</dbReference>
<keyword evidence="5" id="KW-0735">Signal-anchor</keyword>